<comment type="caution">
    <text evidence="2">The sequence shown here is derived from an EMBL/GenBank/DDBJ whole genome shotgun (WGS) entry which is preliminary data.</text>
</comment>
<feature type="region of interest" description="Disordered" evidence="1">
    <location>
        <begin position="1"/>
        <end position="25"/>
    </location>
</feature>
<feature type="compositionally biased region" description="Acidic residues" evidence="1">
    <location>
        <begin position="16"/>
        <end position="25"/>
    </location>
</feature>
<keyword evidence="3" id="KW-1185">Reference proteome</keyword>
<protein>
    <submittedName>
        <fullName evidence="2">Uncharacterized protein</fullName>
    </submittedName>
</protein>
<dbReference type="Proteomes" id="UP001283361">
    <property type="component" value="Unassembled WGS sequence"/>
</dbReference>
<sequence>MSKRSRHFYRYTSTPLEDENQQDSQDDFSLHDSLAARSLTPPGQTLTSFTTLGIRTFQTWLETSTQSLSHKTSPTSITASLKINTLYIHAPDLAFWWSDGVSCYQPYIKCGLVVWTSYPSLRLLDRMCLLLTSGPVIETNKEGSEGGRSRQAPRETLLYGQGPA</sequence>
<dbReference type="AlphaFoldDB" id="A0AAE1CS80"/>
<gene>
    <name evidence="2" type="ORF">RRG08_045022</name>
</gene>
<proteinExistence type="predicted"/>
<reference evidence="2" key="1">
    <citation type="journal article" date="2023" name="G3 (Bethesda)">
        <title>A reference genome for the long-term kleptoplast-retaining sea slug Elysia crispata morphotype clarki.</title>
        <authorList>
            <person name="Eastman K.E."/>
            <person name="Pendleton A.L."/>
            <person name="Shaikh M.A."/>
            <person name="Suttiyut T."/>
            <person name="Ogas R."/>
            <person name="Tomko P."/>
            <person name="Gavelis G."/>
            <person name="Widhalm J.R."/>
            <person name="Wisecaver J.H."/>
        </authorList>
    </citation>
    <scope>NUCLEOTIDE SEQUENCE</scope>
    <source>
        <strain evidence="2">ECLA1</strain>
    </source>
</reference>
<dbReference type="EMBL" id="JAWDGP010006982">
    <property type="protein sequence ID" value="KAK3731963.1"/>
    <property type="molecule type" value="Genomic_DNA"/>
</dbReference>
<evidence type="ECO:0000313" key="2">
    <source>
        <dbReference type="EMBL" id="KAK3731963.1"/>
    </source>
</evidence>
<organism evidence="2 3">
    <name type="scientific">Elysia crispata</name>
    <name type="common">lettuce slug</name>
    <dbReference type="NCBI Taxonomy" id="231223"/>
    <lineage>
        <taxon>Eukaryota</taxon>
        <taxon>Metazoa</taxon>
        <taxon>Spiralia</taxon>
        <taxon>Lophotrochozoa</taxon>
        <taxon>Mollusca</taxon>
        <taxon>Gastropoda</taxon>
        <taxon>Heterobranchia</taxon>
        <taxon>Euthyneura</taxon>
        <taxon>Panpulmonata</taxon>
        <taxon>Sacoglossa</taxon>
        <taxon>Placobranchoidea</taxon>
        <taxon>Plakobranchidae</taxon>
        <taxon>Elysia</taxon>
    </lineage>
</organism>
<accession>A0AAE1CS80</accession>
<name>A0AAE1CS80_9GAST</name>
<evidence type="ECO:0000313" key="3">
    <source>
        <dbReference type="Proteomes" id="UP001283361"/>
    </source>
</evidence>
<feature type="region of interest" description="Disordered" evidence="1">
    <location>
        <begin position="140"/>
        <end position="164"/>
    </location>
</feature>
<evidence type="ECO:0000256" key="1">
    <source>
        <dbReference type="SAM" id="MobiDB-lite"/>
    </source>
</evidence>